<dbReference type="PANTHER" id="PTHR42718:SF46">
    <property type="entry name" value="BLR6921 PROTEIN"/>
    <property type="match status" value="1"/>
</dbReference>
<dbReference type="InterPro" id="IPR011701">
    <property type="entry name" value="MFS"/>
</dbReference>
<name>A0A830GVE5_9CREN</name>
<feature type="transmembrane region" description="Helical" evidence="7">
    <location>
        <begin position="41"/>
        <end position="63"/>
    </location>
</feature>
<keyword evidence="5 7" id="KW-1133">Transmembrane helix</keyword>
<keyword evidence="4 7" id="KW-0812">Transmembrane</keyword>
<comment type="caution">
    <text evidence="9">The sequence shown here is derived from an EMBL/GenBank/DDBJ whole genome shotgun (WGS) entry which is preliminary data.</text>
</comment>
<evidence type="ECO:0000256" key="6">
    <source>
        <dbReference type="ARBA" id="ARBA00023136"/>
    </source>
</evidence>
<keyword evidence="3" id="KW-1003">Cell membrane</keyword>
<dbReference type="PROSITE" id="PS50850">
    <property type="entry name" value="MFS"/>
    <property type="match status" value="1"/>
</dbReference>
<gene>
    <name evidence="9" type="ORF">GCM10007981_16210</name>
</gene>
<dbReference type="AlphaFoldDB" id="A0A830GVE5"/>
<dbReference type="Proteomes" id="UP000610960">
    <property type="component" value="Unassembled WGS sequence"/>
</dbReference>
<evidence type="ECO:0000259" key="8">
    <source>
        <dbReference type="PROSITE" id="PS50850"/>
    </source>
</evidence>
<organism evidence="9 10">
    <name type="scientific">Thermocladium modestius</name>
    <dbReference type="NCBI Taxonomy" id="62609"/>
    <lineage>
        <taxon>Archaea</taxon>
        <taxon>Thermoproteota</taxon>
        <taxon>Thermoprotei</taxon>
        <taxon>Thermoproteales</taxon>
        <taxon>Thermoproteaceae</taxon>
        <taxon>Thermocladium</taxon>
    </lineage>
</organism>
<keyword evidence="6 7" id="KW-0472">Membrane</keyword>
<feature type="transmembrane region" description="Helical" evidence="7">
    <location>
        <begin position="361"/>
        <end position="383"/>
    </location>
</feature>
<dbReference type="InterPro" id="IPR036259">
    <property type="entry name" value="MFS_trans_sf"/>
</dbReference>
<evidence type="ECO:0000256" key="2">
    <source>
        <dbReference type="ARBA" id="ARBA00022448"/>
    </source>
</evidence>
<feature type="transmembrane region" description="Helical" evidence="7">
    <location>
        <begin position="75"/>
        <end position="101"/>
    </location>
</feature>
<feature type="transmembrane region" description="Helical" evidence="7">
    <location>
        <begin position="194"/>
        <end position="213"/>
    </location>
</feature>
<dbReference type="OrthoDB" id="117970at2157"/>
<dbReference type="GO" id="GO:0022857">
    <property type="term" value="F:transmembrane transporter activity"/>
    <property type="evidence" value="ECO:0007669"/>
    <property type="project" value="InterPro"/>
</dbReference>
<evidence type="ECO:0000256" key="1">
    <source>
        <dbReference type="ARBA" id="ARBA00004651"/>
    </source>
</evidence>
<dbReference type="Gene3D" id="1.20.1250.20">
    <property type="entry name" value="MFS general substrate transporter like domains"/>
    <property type="match status" value="1"/>
</dbReference>
<dbReference type="RefSeq" id="WP_188596876.1">
    <property type="nucleotide sequence ID" value="NZ_BMNL01000003.1"/>
</dbReference>
<feature type="transmembrane region" description="Helical" evidence="7">
    <location>
        <begin position="162"/>
        <end position="182"/>
    </location>
</feature>
<evidence type="ECO:0000256" key="3">
    <source>
        <dbReference type="ARBA" id="ARBA00022475"/>
    </source>
</evidence>
<evidence type="ECO:0000256" key="5">
    <source>
        <dbReference type="ARBA" id="ARBA00022989"/>
    </source>
</evidence>
<evidence type="ECO:0000256" key="7">
    <source>
        <dbReference type="SAM" id="Phobius"/>
    </source>
</evidence>
<evidence type="ECO:0000256" key="4">
    <source>
        <dbReference type="ARBA" id="ARBA00022692"/>
    </source>
</evidence>
<feature type="transmembrane region" description="Helical" evidence="7">
    <location>
        <begin position="298"/>
        <end position="319"/>
    </location>
</feature>
<protein>
    <submittedName>
        <fullName evidence="9">MFS transporter</fullName>
    </submittedName>
</protein>
<sequence>MDGKEAIRTLLILALMLVLINYVETMVVPALPKIQDDFSTTATTVGWVTSAYLIVGAVASPLFGKLADVYGKKRMYVMAVAFYIVAVGLAGFSPSIGFLIGARAIQGLGYAVFPIAIAIITDIFPRERIAFAQGILSGTLAIGPALGLLIGSYIVQDLGWQYAFHTAFILSLIVFFISLKYLKETDIKSRESVDYVGAALLGGGVASVLVYMTQGPNSGWASAPQLALLLLGLSLVTAFVFVERRKAEPLIKLDLFRIRNVMVSNLAGLISGIGMFLIFIAITYYAQLPAPYGLGLSIIQTGLLMSPVALTMALVGPFVGRIVAKSGPKPVLMAGSLIGALGFYLMMVNRGSSLALVEDTVVASLGLIFIIVPLVNMVAVSVPEDARGIGIGMNTLIRTLGSSTGPVISTVIMDSYETVYFTLFNGNIIPIAVLPSSTAFNYIFMTGMIMMGLTFLVALWTKNYKVSALAGAGEAETVTASSAA</sequence>
<dbReference type="Gene3D" id="1.20.1720.10">
    <property type="entry name" value="Multidrug resistance protein D"/>
    <property type="match status" value="1"/>
</dbReference>
<feature type="transmembrane region" description="Helical" evidence="7">
    <location>
        <begin position="107"/>
        <end position="124"/>
    </location>
</feature>
<feature type="transmembrane region" description="Helical" evidence="7">
    <location>
        <begin position="263"/>
        <end position="286"/>
    </location>
</feature>
<dbReference type="EMBL" id="BMNL01000003">
    <property type="protein sequence ID" value="GGP21987.1"/>
    <property type="molecule type" value="Genomic_DNA"/>
</dbReference>
<dbReference type="GO" id="GO:0005886">
    <property type="term" value="C:plasma membrane"/>
    <property type="evidence" value="ECO:0007669"/>
    <property type="project" value="UniProtKB-SubCell"/>
</dbReference>
<reference evidence="9" key="2">
    <citation type="submission" date="2020-09" db="EMBL/GenBank/DDBJ databases">
        <authorList>
            <person name="Sun Q."/>
            <person name="Ohkuma M."/>
        </authorList>
    </citation>
    <scope>NUCLEOTIDE SEQUENCE</scope>
    <source>
        <strain evidence="9">JCM 10088</strain>
    </source>
</reference>
<dbReference type="InterPro" id="IPR020846">
    <property type="entry name" value="MFS_dom"/>
</dbReference>
<dbReference type="Pfam" id="PF07690">
    <property type="entry name" value="MFS_1"/>
    <property type="match status" value="1"/>
</dbReference>
<keyword evidence="10" id="KW-1185">Reference proteome</keyword>
<keyword evidence="2" id="KW-0813">Transport</keyword>
<feature type="transmembrane region" description="Helical" evidence="7">
    <location>
        <begin position="331"/>
        <end position="349"/>
    </location>
</feature>
<feature type="domain" description="Major facilitator superfamily (MFS) profile" evidence="8">
    <location>
        <begin position="9"/>
        <end position="464"/>
    </location>
</feature>
<evidence type="ECO:0000313" key="9">
    <source>
        <dbReference type="EMBL" id="GGP21987.1"/>
    </source>
</evidence>
<comment type="subcellular location">
    <subcellularLocation>
        <location evidence="1">Cell membrane</location>
        <topology evidence="1">Multi-pass membrane protein</topology>
    </subcellularLocation>
</comment>
<evidence type="ECO:0000313" key="10">
    <source>
        <dbReference type="Proteomes" id="UP000610960"/>
    </source>
</evidence>
<feature type="transmembrane region" description="Helical" evidence="7">
    <location>
        <begin position="395"/>
        <end position="413"/>
    </location>
</feature>
<proteinExistence type="predicted"/>
<dbReference type="SUPFAM" id="SSF103473">
    <property type="entry name" value="MFS general substrate transporter"/>
    <property type="match status" value="1"/>
</dbReference>
<accession>A0A830GVE5</accession>
<feature type="transmembrane region" description="Helical" evidence="7">
    <location>
        <begin position="439"/>
        <end position="460"/>
    </location>
</feature>
<feature type="transmembrane region" description="Helical" evidence="7">
    <location>
        <begin position="136"/>
        <end position="156"/>
    </location>
</feature>
<reference evidence="9" key="1">
    <citation type="journal article" date="2014" name="Int. J. Syst. Evol. Microbiol.">
        <title>Complete genome sequence of Corynebacterium casei LMG S-19264T (=DSM 44701T), isolated from a smear-ripened cheese.</title>
        <authorList>
            <consortium name="US DOE Joint Genome Institute (JGI-PGF)"/>
            <person name="Walter F."/>
            <person name="Albersmeier A."/>
            <person name="Kalinowski J."/>
            <person name="Ruckert C."/>
        </authorList>
    </citation>
    <scope>NUCLEOTIDE SEQUENCE</scope>
    <source>
        <strain evidence="9">JCM 10088</strain>
    </source>
</reference>
<dbReference type="CDD" id="cd17504">
    <property type="entry name" value="MFS_MMR_MDR_like"/>
    <property type="match status" value="1"/>
</dbReference>
<feature type="transmembrane region" description="Helical" evidence="7">
    <location>
        <begin position="225"/>
        <end position="242"/>
    </location>
</feature>
<dbReference type="PANTHER" id="PTHR42718">
    <property type="entry name" value="MAJOR FACILITATOR SUPERFAMILY MULTIDRUG TRANSPORTER MFSC"/>
    <property type="match status" value="1"/>
</dbReference>